<dbReference type="PATRIC" id="fig|1641812.3.peg.1754"/>
<dbReference type="AlphaFoldDB" id="A0A0F6U3S9"/>
<dbReference type="Proteomes" id="UP000034103">
    <property type="component" value="Chromosome"/>
</dbReference>
<protein>
    <submittedName>
        <fullName evidence="2">Uncharacterized protein</fullName>
    </submittedName>
</protein>
<feature type="region of interest" description="Disordered" evidence="1">
    <location>
        <begin position="17"/>
        <end position="52"/>
    </location>
</feature>
<sequence length="98" mass="10877">MISYRLSAFFSLLPSPISPHPTPHTPHPTPHTPHPTTPHPTPHTPHPTPHTPIPAFKQVLTLLAQTGQKMIASDIGIIWLRKKMSSLAACWPKNISKY</sequence>
<dbReference type="HOGENOM" id="CLU_2330567_0_0_3"/>
<organism evidence="2 3">
    <name type="scientific">Microcystis aeruginosa NIES-2549</name>
    <dbReference type="NCBI Taxonomy" id="1641812"/>
    <lineage>
        <taxon>Bacteria</taxon>
        <taxon>Bacillati</taxon>
        <taxon>Cyanobacteriota</taxon>
        <taxon>Cyanophyceae</taxon>
        <taxon>Oscillatoriophycideae</taxon>
        <taxon>Chroococcales</taxon>
        <taxon>Microcystaceae</taxon>
        <taxon>Microcystis</taxon>
    </lineage>
</organism>
<accession>A0A0F6U3S9</accession>
<reference evidence="2 3" key="1">
    <citation type="journal article" date="2015" name="Genome Announc.">
        <title>Complete Genome Sequence of Microcystis aeruginosa NIES-2549, a Bloom-Forming Cyanobacterium from Lake Kasumigaura, Japan.</title>
        <authorList>
            <person name="Yamaguchi H."/>
            <person name="Suzuki S."/>
            <person name="Tanabe Y."/>
            <person name="Osana Y."/>
            <person name="Shimura Y."/>
            <person name="Ishida K."/>
            <person name="Kawachi M."/>
        </authorList>
    </citation>
    <scope>NUCLEOTIDE SEQUENCE [LARGE SCALE GENOMIC DNA]</scope>
    <source>
        <strain evidence="2 3">NIES-2549</strain>
    </source>
</reference>
<dbReference type="EMBL" id="CP011304">
    <property type="protein sequence ID" value="AKE64051.1"/>
    <property type="molecule type" value="Genomic_DNA"/>
</dbReference>
<evidence type="ECO:0000256" key="1">
    <source>
        <dbReference type="SAM" id="MobiDB-lite"/>
    </source>
</evidence>
<evidence type="ECO:0000313" key="2">
    <source>
        <dbReference type="EMBL" id="AKE64051.1"/>
    </source>
</evidence>
<gene>
    <name evidence="2" type="ORF">MYAER_1699</name>
</gene>
<evidence type="ECO:0000313" key="3">
    <source>
        <dbReference type="Proteomes" id="UP000034103"/>
    </source>
</evidence>
<name>A0A0F6U3S9_MICAE</name>
<proteinExistence type="predicted"/>